<dbReference type="Gene3D" id="3.40.640.10">
    <property type="entry name" value="Type I PLP-dependent aspartate aminotransferase-like (Major domain)"/>
    <property type="match status" value="1"/>
</dbReference>
<keyword evidence="11" id="KW-0963">Cytoplasm</keyword>
<evidence type="ECO:0000256" key="9">
    <source>
        <dbReference type="ARBA" id="ARBA00047630"/>
    </source>
</evidence>
<dbReference type="NCBIfam" id="TIGR01364">
    <property type="entry name" value="serC_1"/>
    <property type="match status" value="1"/>
</dbReference>
<feature type="modified residue" description="N6-(pyridoxal phosphate)lysine" evidence="11">
    <location>
        <position position="200"/>
    </location>
</feature>
<evidence type="ECO:0000313" key="15">
    <source>
        <dbReference type="Proteomes" id="UP001056834"/>
    </source>
</evidence>
<feature type="binding site" evidence="11">
    <location>
        <begin position="241"/>
        <end position="242"/>
    </location>
    <ligand>
        <name>pyridoxal 5'-phosphate</name>
        <dbReference type="ChEBI" id="CHEBI:597326"/>
    </ligand>
</feature>
<feature type="binding site" evidence="11">
    <location>
        <position position="199"/>
    </location>
    <ligand>
        <name>pyridoxal 5'-phosphate</name>
        <dbReference type="ChEBI" id="CHEBI:597326"/>
    </ligand>
</feature>
<accession>A0ABY4SSC6</accession>
<evidence type="ECO:0000256" key="8">
    <source>
        <dbReference type="ARBA" id="ARBA00023299"/>
    </source>
</evidence>
<dbReference type="InterPro" id="IPR015422">
    <property type="entry name" value="PyrdxlP-dep_Trfase_small"/>
</dbReference>
<dbReference type="InterPro" id="IPR015424">
    <property type="entry name" value="PyrdxlP-dep_Trfase"/>
</dbReference>
<dbReference type="SUPFAM" id="SSF53383">
    <property type="entry name" value="PLP-dependent transferases"/>
    <property type="match status" value="1"/>
</dbReference>
<evidence type="ECO:0000256" key="12">
    <source>
        <dbReference type="RuleBase" id="RU004505"/>
    </source>
</evidence>
<keyword evidence="6 11" id="KW-0663">Pyridoxal phosphate</keyword>
<keyword evidence="8 11" id="KW-0718">Serine biosynthesis</keyword>
<keyword evidence="3 11" id="KW-0032">Aminotransferase</keyword>
<comment type="subunit">
    <text evidence="11">Homodimer.</text>
</comment>
<dbReference type="PIRSF" id="PIRSF000525">
    <property type="entry name" value="SerC"/>
    <property type="match status" value="1"/>
</dbReference>
<evidence type="ECO:0000259" key="13">
    <source>
        <dbReference type="Pfam" id="PF00266"/>
    </source>
</evidence>
<evidence type="ECO:0000256" key="11">
    <source>
        <dbReference type="HAMAP-Rule" id="MF_00160"/>
    </source>
</evidence>
<dbReference type="GO" id="GO:0004648">
    <property type="term" value="F:O-phospho-L-serine:2-oxoglutarate aminotransferase activity"/>
    <property type="evidence" value="ECO:0007669"/>
    <property type="project" value="UniProtKB-EC"/>
</dbReference>
<keyword evidence="15" id="KW-1185">Reference proteome</keyword>
<dbReference type="PROSITE" id="PS00595">
    <property type="entry name" value="AA_TRANSFER_CLASS_5"/>
    <property type="match status" value="1"/>
</dbReference>
<dbReference type="InterPro" id="IPR020578">
    <property type="entry name" value="Aminotrans_V_PyrdxlP_BS"/>
</dbReference>
<comment type="pathway">
    <text evidence="1 11 12">Amino-acid biosynthesis; L-serine biosynthesis; L-serine from 3-phospho-D-glycerate: step 2/3.</text>
</comment>
<protein>
    <recommendedName>
        <fullName evidence="11">Phosphoserine aminotransferase</fullName>
        <ecNumber evidence="11">2.6.1.52</ecNumber>
    </recommendedName>
    <alternativeName>
        <fullName evidence="11">Phosphohydroxythreonine aminotransferase</fullName>
        <shortName evidence="11">PSAT</shortName>
    </alternativeName>
</protein>
<sequence>MQMIFNFSAGPAMLPHSVLHQVKEELHSWNNMGVSVMEVSHRSEEFVQLMHSMKKDFCELLNIPENYEVLFCHGGARGQFSAIPMNLLCKTTSKHADYINTGYWSYSAALEAKKYCVPRVIDVRVKNNGIRSIQSIHAWDISSDSIYIHYCPNETIDGIAVYDHPPKFFNKIVVADCSSMLLTCPIDVSRFGIIYAASQKNIGISGLTVVIIRRDLLKVSREEVPSILNYKILAKNYSMFNTPVTISWYIASLVLRWLKNQGGLEMINRHNLEKSKVLYAAIDSSDFYYNDIDRVNRSCINVPFFLRNKKLTNIFLQESISFGLYGLSGHRSVGGIRASLYNAMSLRGVKRLVEFMNFFSKKYS</sequence>
<gene>
    <name evidence="11 14" type="primary">serC</name>
    <name evidence="14" type="ORF">M9405_01840</name>
</gene>
<dbReference type="RefSeq" id="WP_250223013.1">
    <property type="nucleotide sequence ID" value="NZ_CP097762.1"/>
</dbReference>
<evidence type="ECO:0000256" key="3">
    <source>
        <dbReference type="ARBA" id="ARBA00022576"/>
    </source>
</evidence>
<evidence type="ECO:0000256" key="4">
    <source>
        <dbReference type="ARBA" id="ARBA00022605"/>
    </source>
</evidence>
<evidence type="ECO:0000256" key="7">
    <source>
        <dbReference type="ARBA" id="ARBA00023096"/>
    </source>
</evidence>
<dbReference type="EMBL" id="CP097762">
    <property type="protein sequence ID" value="URJ24890.1"/>
    <property type="molecule type" value="Genomic_DNA"/>
</dbReference>
<keyword evidence="4 11" id="KW-0028">Amino-acid biosynthesis</keyword>
<dbReference type="Proteomes" id="UP001056834">
    <property type="component" value="Chromosome"/>
</dbReference>
<dbReference type="Gene3D" id="3.90.1150.10">
    <property type="entry name" value="Aspartate Aminotransferase, domain 1"/>
    <property type="match status" value="1"/>
</dbReference>
<dbReference type="PANTHER" id="PTHR43247:SF1">
    <property type="entry name" value="PHOSPHOSERINE AMINOTRANSFERASE"/>
    <property type="match status" value="1"/>
</dbReference>
<evidence type="ECO:0000256" key="6">
    <source>
        <dbReference type="ARBA" id="ARBA00022898"/>
    </source>
</evidence>
<name>A0ABY4SSC6_9ENTR</name>
<dbReference type="InterPro" id="IPR022278">
    <property type="entry name" value="Pser_aminoTfrase"/>
</dbReference>
<comment type="cofactor">
    <cofactor evidence="11">
        <name>pyridoxal 5'-phosphate</name>
        <dbReference type="ChEBI" id="CHEBI:597326"/>
    </cofactor>
    <text evidence="11">Binds 1 pyridoxal phosphate per subunit.</text>
</comment>
<dbReference type="InterPro" id="IPR000192">
    <property type="entry name" value="Aminotrans_V_dom"/>
</dbReference>
<feature type="binding site" evidence="11">
    <location>
        <position position="155"/>
    </location>
    <ligand>
        <name>pyridoxal 5'-phosphate</name>
        <dbReference type="ChEBI" id="CHEBI:597326"/>
    </ligand>
</feature>
<feature type="domain" description="Aminotransferase class V" evidence="13">
    <location>
        <begin position="4"/>
        <end position="352"/>
    </location>
</feature>
<keyword evidence="5 11" id="KW-0808">Transferase</keyword>
<evidence type="ECO:0000313" key="14">
    <source>
        <dbReference type="EMBL" id="URJ24890.1"/>
    </source>
</evidence>
<comment type="caution">
    <text evidence="11">Lacks conserved residue(s) required for the propagation of feature annotation.</text>
</comment>
<organism evidence="14 15">
    <name type="scientific">Candidatus Blochmannia ocreatus</name>
    <name type="common">nom. nud.</name>
    <dbReference type="NCBI Taxonomy" id="251538"/>
    <lineage>
        <taxon>Bacteria</taxon>
        <taxon>Pseudomonadati</taxon>
        <taxon>Pseudomonadota</taxon>
        <taxon>Gammaproteobacteria</taxon>
        <taxon>Enterobacterales</taxon>
        <taxon>Enterobacteriaceae</taxon>
        <taxon>ant endosymbionts</taxon>
        <taxon>Candidatus Blochmanniella</taxon>
    </lineage>
</organism>
<dbReference type="HAMAP" id="MF_00160">
    <property type="entry name" value="SerC_aminotrans_5"/>
    <property type="match status" value="1"/>
</dbReference>
<comment type="subcellular location">
    <subcellularLocation>
        <location evidence="11">Cytoplasm</location>
    </subcellularLocation>
</comment>
<feature type="binding site" evidence="11">
    <location>
        <begin position="76"/>
        <end position="77"/>
    </location>
    <ligand>
        <name>pyridoxal 5'-phosphate</name>
        <dbReference type="ChEBI" id="CHEBI:597326"/>
    </ligand>
</feature>
<dbReference type="NCBIfam" id="NF003764">
    <property type="entry name" value="PRK05355.1"/>
    <property type="match status" value="1"/>
</dbReference>
<keyword evidence="7 11" id="KW-0664">Pyridoxine biosynthesis</keyword>
<reference evidence="14" key="1">
    <citation type="submission" date="2022-05" db="EMBL/GenBank/DDBJ databases">
        <title>Impact of host demography and evolutionary history on endosymbiont molecular evolution: a test in carpenter ants (Genus Camponotus) and their Blochmannia endosymbionts.</title>
        <authorList>
            <person name="Manthey J.D."/>
            <person name="Giron J.C."/>
            <person name="Hruska J.P."/>
        </authorList>
    </citation>
    <scope>NUCLEOTIDE SEQUENCE</scope>
    <source>
        <strain evidence="14">C-006</strain>
    </source>
</reference>
<dbReference type="EC" id="2.6.1.52" evidence="11"/>
<comment type="similarity">
    <text evidence="2 11">Belongs to the class-V pyridoxal-phosphate-dependent aminotransferase family. SerC subfamily.</text>
</comment>
<feature type="binding site" evidence="11">
    <location>
        <position position="42"/>
    </location>
    <ligand>
        <name>L-glutamate</name>
        <dbReference type="ChEBI" id="CHEBI:29985"/>
    </ligand>
</feature>
<evidence type="ECO:0000256" key="1">
    <source>
        <dbReference type="ARBA" id="ARBA00005099"/>
    </source>
</evidence>
<evidence type="ECO:0000256" key="5">
    <source>
        <dbReference type="ARBA" id="ARBA00022679"/>
    </source>
</evidence>
<feature type="binding site" evidence="11">
    <location>
        <position position="104"/>
    </location>
    <ligand>
        <name>pyridoxal 5'-phosphate</name>
        <dbReference type="ChEBI" id="CHEBI:597326"/>
    </ligand>
</feature>
<comment type="catalytic activity">
    <reaction evidence="9 11">
        <text>4-(phosphooxy)-L-threonine + 2-oxoglutarate = (R)-3-hydroxy-2-oxo-4-phosphooxybutanoate + L-glutamate</text>
        <dbReference type="Rhea" id="RHEA:16573"/>
        <dbReference type="ChEBI" id="CHEBI:16810"/>
        <dbReference type="ChEBI" id="CHEBI:29985"/>
        <dbReference type="ChEBI" id="CHEBI:58452"/>
        <dbReference type="ChEBI" id="CHEBI:58538"/>
        <dbReference type="EC" id="2.6.1.52"/>
    </reaction>
</comment>
<comment type="catalytic activity">
    <reaction evidence="10 11 12">
        <text>O-phospho-L-serine + 2-oxoglutarate = 3-phosphooxypyruvate + L-glutamate</text>
        <dbReference type="Rhea" id="RHEA:14329"/>
        <dbReference type="ChEBI" id="CHEBI:16810"/>
        <dbReference type="ChEBI" id="CHEBI:18110"/>
        <dbReference type="ChEBI" id="CHEBI:29985"/>
        <dbReference type="ChEBI" id="CHEBI:57524"/>
        <dbReference type="EC" id="2.6.1.52"/>
    </reaction>
</comment>
<evidence type="ECO:0000256" key="2">
    <source>
        <dbReference type="ARBA" id="ARBA00006904"/>
    </source>
</evidence>
<dbReference type="PANTHER" id="PTHR43247">
    <property type="entry name" value="PHOSPHOSERINE AMINOTRANSFERASE"/>
    <property type="match status" value="1"/>
</dbReference>
<feature type="binding site" evidence="11">
    <location>
        <position position="176"/>
    </location>
    <ligand>
        <name>pyridoxal 5'-phosphate</name>
        <dbReference type="ChEBI" id="CHEBI:597326"/>
    </ligand>
</feature>
<proteinExistence type="inferred from homology"/>
<dbReference type="InterPro" id="IPR015421">
    <property type="entry name" value="PyrdxlP-dep_Trfase_major"/>
</dbReference>
<comment type="pathway">
    <text evidence="11">Cofactor biosynthesis; pyridoxine 5'-phosphate biosynthesis; pyridoxine 5'-phosphate from D-erythrose 4-phosphate: step 3/5.</text>
</comment>
<evidence type="ECO:0000256" key="10">
    <source>
        <dbReference type="ARBA" id="ARBA00049007"/>
    </source>
</evidence>
<comment type="function">
    <text evidence="11">Catalyzes the reversible conversion of 3-phosphohydroxypyruvate to phosphoserine and of 3-hydroxy-2-oxo-4-phosphonooxybutanoate to phosphohydroxythreonine.</text>
</comment>
<dbReference type="Pfam" id="PF00266">
    <property type="entry name" value="Aminotran_5"/>
    <property type="match status" value="1"/>
</dbReference>